<evidence type="ECO:0000256" key="2">
    <source>
        <dbReference type="ARBA" id="ARBA00023002"/>
    </source>
</evidence>
<dbReference type="Gene3D" id="3.40.50.720">
    <property type="entry name" value="NAD(P)-binding Rossmann-like Domain"/>
    <property type="match status" value="1"/>
</dbReference>
<dbReference type="PROSITE" id="PS00061">
    <property type="entry name" value="ADH_SHORT"/>
    <property type="match status" value="1"/>
</dbReference>
<evidence type="ECO:0000256" key="3">
    <source>
        <dbReference type="RuleBase" id="RU000363"/>
    </source>
</evidence>
<organism evidence="4 5">
    <name type="scientific">Cognatilysobacter lacus</name>
    <dbReference type="NCBI Taxonomy" id="1643323"/>
    <lineage>
        <taxon>Bacteria</taxon>
        <taxon>Pseudomonadati</taxon>
        <taxon>Pseudomonadota</taxon>
        <taxon>Gammaproteobacteria</taxon>
        <taxon>Lysobacterales</taxon>
        <taxon>Lysobacteraceae</taxon>
        <taxon>Cognatilysobacter</taxon>
    </lineage>
</organism>
<dbReference type="PANTHER" id="PTHR43658">
    <property type="entry name" value="SHORT-CHAIN DEHYDROGENASE/REDUCTASE"/>
    <property type="match status" value="1"/>
</dbReference>
<dbReference type="FunFam" id="3.40.50.720:FF:000173">
    <property type="entry name" value="3-oxoacyl-[acyl-carrier protein] reductase"/>
    <property type="match status" value="1"/>
</dbReference>
<comment type="similarity">
    <text evidence="1 3">Belongs to the short-chain dehydrogenases/reductases (SDR) family.</text>
</comment>
<dbReference type="RefSeq" id="WP_149352610.1">
    <property type="nucleotide sequence ID" value="NZ_VTRV01000055.1"/>
</dbReference>
<dbReference type="GO" id="GO:0016491">
    <property type="term" value="F:oxidoreductase activity"/>
    <property type="evidence" value="ECO:0007669"/>
    <property type="project" value="UniProtKB-KW"/>
</dbReference>
<dbReference type="Proteomes" id="UP000323164">
    <property type="component" value="Unassembled WGS sequence"/>
</dbReference>
<gene>
    <name evidence="4" type="ORF">FW784_06835</name>
</gene>
<proteinExistence type="inferred from homology"/>
<dbReference type="InterPro" id="IPR002347">
    <property type="entry name" value="SDR_fam"/>
</dbReference>
<protein>
    <submittedName>
        <fullName evidence="4">SDR family oxidoreductase</fullName>
    </submittedName>
</protein>
<sequence>MQTSNARAVITGGVSGLGFAVAQRLVRDGGRVALFDVNAEKGELAVAELGADKAKFFRTDVTDEAGVVANVAAAAAFLGGLNVTMNCAGILGAGRVLGKEGAMPLSQFQGTVMVNLVGSFNVAKACAALMQNNEAGPDGERGVIINTASVAAYEGQIGQAAYSASKGGVVAMTLPMARELARFGIRVVTIAPGVFWTPMVDGMPDSVQQSLAASIPFPSRLGKPEEFADLAAYILGNTYINGETIRLDGATRLAPK</sequence>
<dbReference type="OrthoDB" id="9794138at2"/>
<keyword evidence="2" id="KW-0560">Oxidoreductase</keyword>
<dbReference type="PRINTS" id="PR00080">
    <property type="entry name" value="SDRFAMILY"/>
</dbReference>
<name>A0A5D8Z6A5_9GAMM</name>
<dbReference type="PRINTS" id="PR00081">
    <property type="entry name" value="GDHRDH"/>
</dbReference>
<accession>A0A5D8Z6A5</accession>
<keyword evidence="5" id="KW-1185">Reference proteome</keyword>
<evidence type="ECO:0000256" key="1">
    <source>
        <dbReference type="ARBA" id="ARBA00006484"/>
    </source>
</evidence>
<dbReference type="InterPro" id="IPR020904">
    <property type="entry name" value="Sc_DH/Rdtase_CS"/>
</dbReference>
<evidence type="ECO:0000313" key="5">
    <source>
        <dbReference type="Proteomes" id="UP000323164"/>
    </source>
</evidence>
<dbReference type="InterPro" id="IPR036291">
    <property type="entry name" value="NAD(P)-bd_dom_sf"/>
</dbReference>
<dbReference type="Pfam" id="PF00106">
    <property type="entry name" value="adh_short"/>
    <property type="match status" value="1"/>
</dbReference>
<comment type="caution">
    <text evidence="4">The sequence shown here is derived from an EMBL/GenBank/DDBJ whole genome shotgun (WGS) entry which is preliminary data.</text>
</comment>
<dbReference type="SUPFAM" id="SSF51735">
    <property type="entry name" value="NAD(P)-binding Rossmann-fold domains"/>
    <property type="match status" value="1"/>
</dbReference>
<dbReference type="PANTHER" id="PTHR43658:SF8">
    <property type="entry name" value="17-BETA-HYDROXYSTEROID DEHYDROGENASE 14-RELATED"/>
    <property type="match status" value="1"/>
</dbReference>
<evidence type="ECO:0000313" key="4">
    <source>
        <dbReference type="EMBL" id="TZF90046.1"/>
    </source>
</evidence>
<reference evidence="4 5" key="1">
    <citation type="submission" date="2019-08" db="EMBL/GenBank/DDBJ databases">
        <title>Draft genome sequence of Lysobacter sp. UKS-15.</title>
        <authorList>
            <person name="Im W.-T."/>
        </authorList>
    </citation>
    <scope>NUCLEOTIDE SEQUENCE [LARGE SCALE GENOMIC DNA]</scope>
    <source>
        <strain evidence="4 5">UKS-15</strain>
    </source>
</reference>
<dbReference type="EMBL" id="VTRV01000055">
    <property type="protein sequence ID" value="TZF90046.1"/>
    <property type="molecule type" value="Genomic_DNA"/>
</dbReference>
<dbReference type="AlphaFoldDB" id="A0A5D8Z6A5"/>